<sequence length="467" mass="52654">MVSKMMNVNPNSVSLDHVLAALDRQSKSKPSLTAVHLRLEFLDRIPNYDNRAMKYFNTYHPGDPLKDIFTVNEHLAALLSFLTNVLVLLVFVRVLGLARLPSRLIVSLSAVNLVSCLSLVLHTSAVSLQFLSNSKGMCRFVALFDHECYILFFYAMCGAIVERMIACNMPSYYSRALHIIGPAVIISPWAFWTLNIILMNFGVYEFDLGYECSSHTNSLLPDNSMSAGKRSATILACFLLCCLILSMILHNQNSGDVWEINRTQFELRTTRVVLKLAAVIAVFTLPDALAPLYRINGLTYQETRLMHMAWQLSIHKGLSLILVLLTRQEFRRHLFLVFETSENIRRTRTTNLLIAHVPTGRAQSSRLLRFSDSPMPKETETFKDDLTESTPSQQQLASSVPLPPAVQASTAIDKLGHSALVGRDKPQAIHTPEWLRKREPKQNVWSLLKVWNKSDVRSTSSYDGSDV</sequence>
<evidence type="ECO:0000256" key="2">
    <source>
        <dbReference type="ARBA" id="ARBA00022692"/>
    </source>
</evidence>
<gene>
    <name evidence="8" type="ORF">ElyMa_006774900</name>
</gene>
<comment type="subcellular location">
    <subcellularLocation>
        <location evidence="1">Membrane</location>
    </subcellularLocation>
</comment>
<keyword evidence="9" id="KW-1185">Reference proteome</keyword>
<dbReference type="Proteomes" id="UP000762676">
    <property type="component" value="Unassembled WGS sequence"/>
</dbReference>
<feature type="transmembrane region" description="Helical" evidence="6">
    <location>
        <begin position="104"/>
        <end position="128"/>
    </location>
</feature>
<feature type="region of interest" description="Disordered" evidence="5">
    <location>
        <begin position="370"/>
        <end position="403"/>
    </location>
</feature>
<feature type="compositionally biased region" description="Basic and acidic residues" evidence="5">
    <location>
        <begin position="375"/>
        <end position="386"/>
    </location>
</feature>
<feature type="transmembrane region" description="Helical" evidence="6">
    <location>
        <begin position="148"/>
        <end position="165"/>
    </location>
</feature>
<dbReference type="PROSITE" id="PS50262">
    <property type="entry name" value="G_PROTEIN_RECEP_F1_2"/>
    <property type="match status" value="1"/>
</dbReference>
<feature type="transmembrane region" description="Helical" evidence="6">
    <location>
        <begin position="305"/>
        <end position="325"/>
    </location>
</feature>
<evidence type="ECO:0000313" key="8">
    <source>
        <dbReference type="EMBL" id="GFS15602.1"/>
    </source>
</evidence>
<keyword evidence="2 6" id="KW-0812">Transmembrane</keyword>
<dbReference type="Gene3D" id="1.20.1070.10">
    <property type="entry name" value="Rhodopsin 7-helix transmembrane proteins"/>
    <property type="match status" value="1"/>
</dbReference>
<keyword evidence="3 6" id="KW-1133">Transmembrane helix</keyword>
<feature type="transmembrane region" description="Helical" evidence="6">
    <location>
        <begin position="232"/>
        <end position="251"/>
    </location>
</feature>
<feature type="transmembrane region" description="Helical" evidence="6">
    <location>
        <begin position="177"/>
        <end position="198"/>
    </location>
</feature>
<dbReference type="AlphaFoldDB" id="A0AAV4IYU8"/>
<evidence type="ECO:0000313" key="9">
    <source>
        <dbReference type="Proteomes" id="UP000762676"/>
    </source>
</evidence>
<feature type="transmembrane region" description="Helical" evidence="6">
    <location>
        <begin position="272"/>
        <end position="293"/>
    </location>
</feature>
<comment type="caution">
    <text evidence="8">The sequence shown here is derived from an EMBL/GenBank/DDBJ whole genome shotgun (WGS) entry which is preliminary data.</text>
</comment>
<evidence type="ECO:0000256" key="3">
    <source>
        <dbReference type="ARBA" id="ARBA00022989"/>
    </source>
</evidence>
<proteinExistence type="predicted"/>
<protein>
    <recommendedName>
        <fullName evidence="7">G-protein coupled receptors family 1 profile domain-containing protein</fullName>
    </recommendedName>
</protein>
<reference evidence="8 9" key="1">
    <citation type="journal article" date="2021" name="Elife">
        <title>Chloroplast acquisition without the gene transfer in kleptoplastic sea slugs, Plakobranchus ocellatus.</title>
        <authorList>
            <person name="Maeda T."/>
            <person name="Takahashi S."/>
            <person name="Yoshida T."/>
            <person name="Shimamura S."/>
            <person name="Takaki Y."/>
            <person name="Nagai Y."/>
            <person name="Toyoda A."/>
            <person name="Suzuki Y."/>
            <person name="Arimoto A."/>
            <person name="Ishii H."/>
            <person name="Satoh N."/>
            <person name="Nishiyama T."/>
            <person name="Hasebe M."/>
            <person name="Maruyama T."/>
            <person name="Minagawa J."/>
            <person name="Obokata J."/>
            <person name="Shigenobu S."/>
        </authorList>
    </citation>
    <scope>NUCLEOTIDE SEQUENCE [LARGE SCALE GENOMIC DNA]</scope>
</reference>
<dbReference type="GO" id="GO:0016020">
    <property type="term" value="C:membrane"/>
    <property type="evidence" value="ECO:0007669"/>
    <property type="project" value="UniProtKB-SubCell"/>
</dbReference>
<organism evidence="8 9">
    <name type="scientific">Elysia marginata</name>
    <dbReference type="NCBI Taxonomy" id="1093978"/>
    <lineage>
        <taxon>Eukaryota</taxon>
        <taxon>Metazoa</taxon>
        <taxon>Spiralia</taxon>
        <taxon>Lophotrochozoa</taxon>
        <taxon>Mollusca</taxon>
        <taxon>Gastropoda</taxon>
        <taxon>Heterobranchia</taxon>
        <taxon>Euthyneura</taxon>
        <taxon>Panpulmonata</taxon>
        <taxon>Sacoglossa</taxon>
        <taxon>Placobranchoidea</taxon>
        <taxon>Plakobranchidae</taxon>
        <taxon>Elysia</taxon>
    </lineage>
</organism>
<dbReference type="InterPro" id="IPR017452">
    <property type="entry name" value="GPCR_Rhodpsn_7TM"/>
</dbReference>
<accession>A0AAV4IYU8</accession>
<evidence type="ECO:0000259" key="7">
    <source>
        <dbReference type="PROSITE" id="PS50262"/>
    </source>
</evidence>
<evidence type="ECO:0000256" key="1">
    <source>
        <dbReference type="ARBA" id="ARBA00004370"/>
    </source>
</evidence>
<feature type="domain" description="G-protein coupled receptors family 1 profile" evidence="7">
    <location>
        <begin position="83"/>
        <end position="286"/>
    </location>
</feature>
<dbReference type="EMBL" id="BMAT01013576">
    <property type="protein sequence ID" value="GFS15602.1"/>
    <property type="molecule type" value="Genomic_DNA"/>
</dbReference>
<evidence type="ECO:0000256" key="5">
    <source>
        <dbReference type="SAM" id="MobiDB-lite"/>
    </source>
</evidence>
<evidence type="ECO:0000256" key="6">
    <source>
        <dbReference type="SAM" id="Phobius"/>
    </source>
</evidence>
<feature type="transmembrane region" description="Helical" evidence="6">
    <location>
        <begin position="74"/>
        <end position="92"/>
    </location>
</feature>
<name>A0AAV4IYU8_9GAST</name>
<keyword evidence="4 6" id="KW-0472">Membrane</keyword>
<dbReference type="SUPFAM" id="SSF81321">
    <property type="entry name" value="Family A G protein-coupled receptor-like"/>
    <property type="match status" value="1"/>
</dbReference>
<feature type="compositionally biased region" description="Polar residues" evidence="5">
    <location>
        <begin position="388"/>
        <end position="398"/>
    </location>
</feature>
<evidence type="ECO:0000256" key="4">
    <source>
        <dbReference type="ARBA" id="ARBA00023136"/>
    </source>
</evidence>